<dbReference type="InParanoid" id="A0A165NSV2"/>
<keyword evidence="3" id="KW-1185">Reference proteome</keyword>
<organism evidence="2 3">
    <name type="scientific">Neolentinus lepideus HHB14362 ss-1</name>
    <dbReference type="NCBI Taxonomy" id="1314782"/>
    <lineage>
        <taxon>Eukaryota</taxon>
        <taxon>Fungi</taxon>
        <taxon>Dikarya</taxon>
        <taxon>Basidiomycota</taxon>
        <taxon>Agaricomycotina</taxon>
        <taxon>Agaricomycetes</taxon>
        <taxon>Gloeophyllales</taxon>
        <taxon>Gloeophyllaceae</taxon>
        <taxon>Neolentinus</taxon>
    </lineage>
</organism>
<gene>
    <name evidence="2" type="ORF">NEOLEDRAFT_894818</name>
</gene>
<dbReference type="Proteomes" id="UP000076761">
    <property type="component" value="Unassembled WGS sequence"/>
</dbReference>
<evidence type="ECO:0000313" key="2">
    <source>
        <dbReference type="EMBL" id="KZT20059.1"/>
    </source>
</evidence>
<dbReference type="EMBL" id="KV425627">
    <property type="protein sequence ID" value="KZT20059.1"/>
    <property type="molecule type" value="Genomic_DNA"/>
</dbReference>
<evidence type="ECO:0000256" key="1">
    <source>
        <dbReference type="SAM" id="SignalP"/>
    </source>
</evidence>
<protein>
    <submittedName>
        <fullName evidence="2">Uncharacterized protein</fullName>
    </submittedName>
</protein>
<evidence type="ECO:0000313" key="3">
    <source>
        <dbReference type="Proteomes" id="UP000076761"/>
    </source>
</evidence>
<feature type="chain" id="PRO_5007863428" evidence="1">
    <location>
        <begin position="18"/>
        <end position="165"/>
    </location>
</feature>
<dbReference type="AlphaFoldDB" id="A0A165NSV2"/>
<feature type="signal peptide" evidence="1">
    <location>
        <begin position="1"/>
        <end position="17"/>
    </location>
</feature>
<sequence length="165" mass="18114">MSCTLCSYALLHTTILAMLSSLHEKIAPEGQHVRWRILFEAAVAVRRPIVSSTTTWMSRPDESIPLRSRISSFRIGVHGDSDGIEEASKKLVNGERGGGGGGGLGDSGRWEEFGGCKMGNGVWRWSTIPALLPNRLTVSFLLLISLLISRKGRPQDDLFCFREAT</sequence>
<reference evidence="2 3" key="1">
    <citation type="journal article" date="2016" name="Mol. Biol. Evol.">
        <title>Comparative Genomics of Early-Diverging Mushroom-Forming Fungi Provides Insights into the Origins of Lignocellulose Decay Capabilities.</title>
        <authorList>
            <person name="Nagy L.G."/>
            <person name="Riley R."/>
            <person name="Tritt A."/>
            <person name="Adam C."/>
            <person name="Daum C."/>
            <person name="Floudas D."/>
            <person name="Sun H."/>
            <person name="Yadav J.S."/>
            <person name="Pangilinan J."/>
            <person name="Larsson K.H."/>
            <person name="Matsuura K."/>
            <person name="Barry K."/>
            <person name="Labutti K."/>
            <person name="Kuo R."/>
            <person name="Ohm R.A."/>
            <person name="Bhattacharya S.S."/>
            <person name="Shirouzu T."/>
            <person name="Yoshinaga Y."/>
            <person name="Martin F.M."/>
            <person name="Grigoriev I.V."/>
            <person name="Hibbett D.S."/>
        </authorList>
    </citation>
    <scope>NUCLEOTIDE SEQUENCE [LARGE SCALE GENOMIC DNA]</scope>
    <source>
        <strain evidence="2 3">HHB14362 ss-1</strain>
    </source>
</reference>
<name>A0A165NSV2_9AGAM</name>
<accession>A0A165NSV2</accession>
<keyword evidence="1" id="KW-0732">Signal</keyword>
<proteinExistence type="predicted"/>